<proteinExistence type="predicted"/>
<dbReference type="Gene3D" id="3.40.50.300">
    <property type="entry name" value="P-loop containing nucleotide triphosphate hydrolases"/>
    <property type="match status" value="1"/>
</dbReference>
<evidence type="ECO:0000313" key="1">
    <source>
        <dbReference type="EMBL" id="CAK9024717.1"/>
    </source>
</evidence>
<name>A0ABP0KD32_9DINO</name>
<organism evidence="1 2">
    <name type="scientific">Durusdinium trenchii</name>
    <dbReference type="NCBI Taxonomy" id="1381693"/>
    <lineage>
        <taxon>Eukaryota</taxon>
        <taxon>Sar</taxon>
        <taxon>Alveolata</taxon>
        <taxon>Dinophyceae</taxon>
        <taxon>Suessiales</taxon>
        <taxon>Symbiodiniaceae</taxon>
        <taxon>Durusdinium</taxon>
    </lineage>
</organism>
<dbReference type="Proteomes" id="UP001642464">
    <property type="component" value="Unassembled WGS sequence"/>
</dbReference>
<dbReference type="EMBL" id="CAXAMM010011001">
    <property type="protein sequence ID" value="CAK9024717.1"/>
    <property type="molecule type" value="Genomic_DNA"/>
</dbReference>
<dbReference type="InterPro" id="IPR011990">
    <property type="entry name" value="TPR-like_helical_dom_sf"/>
</dbReference>
<keyword evidence="2" id="KW-1185">Reference proteome</keyword>
<dbReference type="InterPro" id="IPR006935">
    <property type="entry name" value="Helicase/UvrB_N"/>
</dbReference>
<dbReference type="Gene3D" id="1.25.40.10">
    <property type="entry name" value="Tetratricopeptide repeat domain"/>
    <property type="match status" value="1"/>
</dbReference>
<evidence type="ECO:0000313" key="2">
    <source>
        <dbReference type="Proteomes" id="UP001642464"/>
    </source>
</evidence>
<accession>A0ABP0KD32</accession>
<gene>
    <name evidence="1" type="ORF">SCF082_LOCUS16760</name>
</gene>
<reference evidence="1 2" key="1">
    <citation type="submission" date="2024-02" db="EMBL/GenBank/DDBJ databases">
        <authorList>
            <person name="Chen Y."/>
            <person name="Shah S."/>
            <person name="Dougan E. K."/>
            <person name="Thang M."/>
            <person name="Chan C."/>
        </authorList>
    </citation>
    <scope>NUCLEOTIDE SEQUENCE [LARGE SCALE GENOMIC DNA]</scope>
</reference>
<dbReference type="SUPFAM" id="SSF48452">
    <property type="entry name" value="TPR-like"/>
    <property type="match status" value="1"/>
</dbReference>
<sequence length="1472" mass="165937">MGSGNSALKHQLTDKQDASAELTQDCPGGRDSSGAMEDKKSRGARSDPESLADLRCQAETMWKSKLGNVELLDRQSYVELLQSVGHTFQEANILLKECPGSSYIRVKDFLDFLFASPKVDKEDVPTSLQSRDDGEKTEKAMIDSLQEALAASEKRADQQAQLLEELAEKVRQLQATQAHKQDALSPASLLLDKQKEMMEQALALQEQFEEDEALEEDEELQEEGGSKLKEEEKEEEVQDEEEKEKSSRRREVDQAKHWRFQGIAYGASGNFNEMKQLLEKALALFHKHYEEEHPEIALTLIFLSKAYQSLKDHDMAKKELYEVGKILSFHKRLILPLRFTVKEGPSVLRYIEEATFLGRFKAGAKFIYASYPGKFKGGWHILVSDDGEYSEESVACVYCCTRQEGLGEHVPDRRDSKAPCYCRRIYGEGNPKNRNHITFGYLFEVGPPYDDAEHMKNARETAAAMNAVLVRKDASPKEYREAVEKAKKAWSDHGKRPAWGCKWYDVWFDNMEKGVDTGQKPVVVYYPNMVGLGKVSMEDLSNPDVPLWDSDSSNRGLGGSQKVEVATMDCMRQQHGPGSARDYIEMDVTTFMNLSLSVDDRVIGWNEDKGKWMSGVITRKGELEPRNKEDACFRWTVQVHESEECFETSRIRPDKGEMDGLEEKLVQKDFVRSLKKSLPKGQQLISTCPRKEWLQDGAPAMTFDIRSQDVASIQKLCSDVLCGDFEVSFNRAAFQHQTNTAGSPGEKIDYWQLQVNKTEFVKAYKSMLMSSTRLTPHQQDRLSKLDGSQHFHLKAAAGSGKTFVAAHKVVNTLLEKDEGRVLFVAPCKSLCLHFVRWLLAMDTGFGAEERICSRLKLMCEPYKSFMTVSVTDKKQLQLPEEKSSVEAQFILAVVDEAHDIFRSDVDQGLLKETLRRSNQCILLSDLSQSSAWDQNYHDLGHYDEVYLTQNVRSTERVVLGAKPFQLSPEHEQGDVVSIGSNGPPLKTYIFEREETGSPPFQEYCRHIIAALKHVVSSYPGLSFHHNVAIIVPDLDFLNSFQEHLKKALKEEIVQTTLSKRLGLISFEESLSYLVSPDAADEGSIEELILDSIGNAKGLEQLIVIVVGMDAQIKSQGDAHDLATRARLYQSITRAQLTAVVVNELLPDGWLAHLATCKLKEGQFQKQEAHMESDTAVATKLVQEIQARGPEERPAHREDPPLETIATALPNGSEEPAASAPSRSPSKPSAPPTEQKKTVIGMRPSSVWDTSQNSTPSPIYDLKFDPMKPQSAFKMLKSQLRQVPLPATCPCPEDVLVCWYNSADEKLSGGELQRRKRLYLFHRNGAFLRREDFWFFAASEASEDPELAARAVRGATRYIFEGRYAVAPAERRVTVTWDRRAFADCTGAAAAPREVRFGPWGAFGRGDGFVYDLEELSERSKRPGVKPLAWPDHQLSEETLKDLEEQRKKDGSWNPENLWFFTADLGGRHRGHV</sequence>
<comment type="caution">
    <text evidence="1">The sequence shown here is derived from an EMBL/GenBank/DDBJ whole genome shotgun (WGS) entry which is preliminary data.</text>
</comment>
<dbReference type="InterPro" id="IPR027417">
    <property type="entry name" value="P-loop_NTPase"/>
</dbReference>
<dbReference type="Pfam" id="PF13424">
    <property type="entry name" value="TPR_12"/>
    <property type="match status" value="1"/>
</dbReference>
<dbReference type="SUPFAM" id="SSF52540">
    <property type="entry name" value="P-loop containing nucleoside triphosphate hydrolases"/>
    <property type="match status" value="1"/>
</dbReference>
<protein>
    <submittedName>
        <fullName evidence="1">Uncharacterized protein</fullName>
    </submittedName>
</protein>
<dbReference type="Pfam" id="PF04851">
    <property type="entry name" value="ResIII"/>
    <property type="match status" value="1"/>
</dbReference>